<dbReference type="RefSeq" id="WP_219481562.1">
    <property type="nucleotide sequence ID" value="NZ_JAHXCT010000005.1"/>
</dbReference>
<protein>
    <submittedName>
        <fullName evidence="1">Uncharacterized protein</fullName>
    </submittedName>
</protein>
<dbReference type="Proteomes" id="UP000788426">
    <property type="component" value="Unassembled WGS sequence"/>
</dbReference>
<evidence type="ECO:0000313" key="2">
    <source>
        <dbReference type="Proteomes" id="UP000788426"/>
    </source>
</evidence>
<sequence>MEELIYNIQQITNILRKRGNEAHLFFDNILNRLMNSDDSAIELLLKSSAIVQYADFNDNEEYIYNKIWNIVNEIRISTHGMERNSSTKEVE</sequence>
<accession>A0ABS6YDG2</accession>
<name>A0ABS6YDG2_9BACT</name>
<comment type="caution">
    <text evidence="1">The sequence shown here is derived from an EMBL/GenBank/DDBJ whole genome shotgun (WGS) entry which is preliminary data.</text>
</comment>
<organism evidence="1 2">
    <name type="scientific">Hoylesella nanceiensis</name>
    <dbReference type="NCBI Taxonomy" id="425941"/>
    <lineage>
        <taxon>Bacteria</taxon>
        <taxon>Pseudomonadati</taxon>
        <taxon>Bacteroidota</taxon>
        <taxon>Bacteroidia</taxon>
        <taxon>Bacteroidales</taxon>
        <taxon>Prevotellaceae</taxon>
        <taxon>Hoylesella</taxon>
    </lineage>
</organism>
<gene>
    <name evidence="1" type="ORF">KZO38_07460</name>
</gene>
<reference evidence="1 2" key="1">
    <citation type="submission" date="2021-07" db="EMBL/GenBank/DDBJ databases">
        <title>Genomic diversity and antimicrobial resistance of Prevotella spp. isolated from chronic lung disease airways.</title>
        <authorList>
            <person name="Webb K.A."/>
            <person name="Olagoke O.S."/>
            <person name="Baird T."/>
            <person name="Neill J."/>
            <person name="Pham A."/>
            <person name="Wells T.J."/>
            <person name="Ramsay K.A."/>
            <person name="Bell S.C."/>
            <person name="Sarovich D.S."/>
            <person name="Price E.P."/>
        </authorList>
    </citation>
    <scope>NUCLEOTIDE SEQUENCE [LARGE SCALE GENOMIC DNA]</scope>
    <source>
        <strain evidence="1 2">SCHI0011.S.12</strain>
    </source>
</reference>
<keyword evidence="2" id="KW-1185">Reference proteome</keyword>
<proteinExistence type="predicted"/>
<evidence type="ECO:0000313" key="1">
    <source>
        <dbReference type="EMBL" id="MBW4769596.1"/>
    </source>
</evidence>
<dbReference type="EMBL" id="JAHXCT010000005">
    <property type="protein sequence ID" value="MBW4769596.1"/>
    <property type="molecule type" value="Genomic_DNA"/>
</dbReference>